<gene>
    <name evidence="1" type="ORF">GB848_19810</name>
</gene>
<dbReference type="EMBL" id="AAMBER010000016">
    <property type="protein sequence ID" value="EDF5515181.1"/>
    <property type="molecule type" value="Genomic_DNA"/>
</dbReference>
<comment type="caution">
    <text evidence="1">The sequence shown here is derived from an EMBL/GenBank/DDBJ whole genome shotgun (WGS) entry which is preliminary data.</text>
</comment>
<organism evidence="1">
    <name type="scientific">Salmonella enterica</name>
    <name type="common">Salmonella choleraesuis</name>
    <dbReference type="NCBI Taxonomy" id="28901"/>
    <lineage>
        <taxon>Bacteria</taxon>
        <taxon>Pseudomonadati</taxon>
        <taxon>Pseudomonadota</taxon>
        <taxon>Gammaproteobacteria</taxon>
        <taxon>Enterobacterales</taxon>
        <taxon>Enterobacteriaceae</taxon>
        <taxon>Salmonella</taxon>
    </lineage>
</organism>
<name>A0A628V6J6_SALER</name>
<proteinExistence type="predicted"/>
<dbReference type="AlphaFoldDB" id="A0A628V6J6"/>
<sequence length="98" mass="11275">MSPLHHSAPSKSLVTGEPGHITLADVWNEIECWLKDEPQLGSTELLLKFEDAHPEKFTEGHRRILQRRLQEWRVNVIRELVCGTRAESNISVEAIKQH</sequence>
<evidence type="ECO:0000313" key="1">
    <source>
        <dbReference type="EMBL" id="EDF5515181.1"/>
    </source>
</evidence>
<accession>A0A628V6J6</accession>
<reference evidence="1" key="1">
    <citation type="submission" date="2019-10" db="EMBL/GenBank/DDBJ databases">
        <authorList>
            <consortium name="PulseNet: The National Subtyping Network for Foodborne Disease Surveillance"/>
            <person name="Tarr C.L."/>
            <person name="Trees E."/>
            <person name="Katz L.S."/>
            <person name="Carleton-Romer H.A."/>
            <person name="Stroika S."/>
            <person name="Kucerova Z."/>
            <person name="Roache K.F."/>
            <person name="Sabol A.L."/>
            <person name="Besser J."/>
            <person name="Gerner-Smidt P."/>
        </authorList>
    </citation>
    <scope>NUCLEOTIDE SEQUENCE</scope>
    <source>
        <strain evidence="1">PNUSAS102632</strain>
    </source>
</reference>
<protein>
    <submittedName>
        <fullName evidence="1">Uncharacterized protein</fullName>
    </submittedName>
</protein>